<dbReference type="GO" id="GO:0034625">
    <property type="term" value="P:fatty acid elongation, monounsaturated fatty acid"/>
    <property type="evidence" value="ECO:0007669"/>
    <property type="project" value="TreeGrafter"/>
</dbReference>
<keyword evidence="10 12" id="KW-0275">Fatty acid biosynthesis</keyword>
<evidence type="ECO:0000256" key="8">
    <source>
        <dbReference type="ARBA" id="ARBA00023098"/>
    </source>
</evidence>
<keyword evidence="6 12" id="KW-0276">Fatty acid metabolism</keyword>
<keyword evidence="9 12" id="KW-0472">Membrane</keyword>
<keyword evidence="7 12" id="KW-1133">Transmembrane helix</keyword>
<evidence type="ECO:0000256" key="1">
    <source>
        <dbReference type="ARBA" id="ARBA00004141"/>
    </source>
</evidence>
<organism evidence="13 14">
    <name type="scientific">Pocillopora damicornis</name>
    <name type="common">Cauliflower coral</name>
    <name type="synonym">Millepora damicornis</name>
    <dbReference type="NCBI Taxonomy" id="46731"/>
    <lineage>
        <taxon>Eukaryota</taxon>
        <taxon>Metazoa</taxon>
        <taxon>Cnidaria</taxon>
        <taxon>Anthozoa</taxon>
        <taxon>Hexacorallia</taxon>
        <taxon>Scleractinia</taxon>
        <taxon>Astrocoeniina</taxon>
        <taxon>Pocilloporidae</taxon>
        <taxon>Pocillopora</taxon>
    </lineage>
</organism>
<reference evidence="13 14" key="1">
    <citation type="journal article" date="2018" name="Sci. Rep.">
        <title>Comparative analysis of the Pocillopora damicornis genome highlights role of immune system in coral evolution.</title>
        <authorList>
            <person name="Cunning R."/>
            <person name="Bay R.A."/>
            <person name="Gillette P."/>
            <person name="Baker A.C."/>
            <person name="Traylor-Knowles N."/>
        </authorList>
    </citation>
    <scope>NUCLEOTIDE SEQUENCE [LARGE SCALE GENOMIC DNA]</scope>
    <source>
        <strain evidence="13">RSMAS</strain>
        <tissue evidence="13">Whole animal</tissue>
    </source>
</reference>
<evidence type="ECO:0000256" key="9">
    <source>
        <dbReference type="ARBA" id="ARBA00023136"/>
    </source>
</evidence>
<evidence type="ECO:0000256" key="7">
    <source>
        <dbReference type="ARBA" id="ARBA00022989"/>
    </source>
</evidence>
<dbReference type="GO" id="GO:0019367">
    <property type="term" value="P:fatty acid elongation, saturated fatty acid"/>
    <property type="evidence" value="ECO:0007669"/>
    <property type="project" value="TreeGrafter"/>
</dbReference>
<keyword evidence="3 12" id="KW-0444">Lipid biosynthesis</keyword>
<dbReference type="Proteomes" id="UP000275408">
    <property type="component" value="Unassembled WGS sequence"/>
</dbReference>
<dbReference type="GO" id="GO:0009922">
    <property type="term" value="F:fatty acid elongase activity"/>
    <property type="evidence" value="ECO:0007669"/>
    <property type="project" value="UniProtKB-EC"/>
</dbReference>
<dbReference type="OrthoDB" id="434092at2759"/>
<evidence type="ECO:0000256" key="12">
    <source>
        <dbReference type="RuleBase" id="RU361115"/>
    </source>
</evidence>
<comment type="subcellular location">
    <subcellularLocation>
        <location evidence="1">Membrane</location>
        <topology evidence="1">Multi-pass membrane protein</topology>
    </subcellularLocation>
</comment>
<dbReference type="GO" id="GO:0034626">
    <property type="term" value="P:fatty acid elongation, polyunsaturated fatty acid"/>
    <property type="evidence" value="ECO:0007669"/>
    <property type="project" value="TreeGrafter"/>
</dbReference>
<keyword evidence="4 12" id="KW-0808">Transferase</keyword>
<comment type="similarity">
    <text evidence="2 12">Belongs to the ELO family.</text>
</comment>
<accession>A0A3M6U3H4</accession>
<dbReference type="OMA" id="ISACTMF"/>
<feature type="transmembrane region" description="Helical" evidence="12">
    <location>
        <begin position="51"/>
        <end position="74"/>
    </location>
</feature>
<comment type="caution">
    <text evidence="13">The sequence shown here is derived from an EMBL/GenBank/DDBJ whole genome shotgun (WGS) entry which is preliminary data.</text>
</comment>
<dbReference type="GO" id="GO:0042761">
    <property type="term" value="P:very long-chain fatty acid biosynthetic process"/>
    <property type="evidence" value="ECO:0007669"/>
    <property type="project" value="TreeGrafter"/>
</dbReference>
<dbReference type="Pfam" id="PF01151">
    <property type="entry name" value="ELO"/>
    <property type="match status" value="1"/>
</dbReference>
<evidence type="ECO:0000256" key="11">
    <source>
        <dbReference type="ARBA" id="ARBA00047375"/>
    </source>
</evidence>
<evidence type="ECO:0000313" key="13">
    <source>
        <dbReference type="EMBL" id="RMX48109.1"/>
    </source>
</evidence>
<dbReference type="AlphaFoldDB" id="A0A3M6U3H4"/>
<name>A0A3M6U3H4_POCDA</name>
<gene>
    <name evidence="13" type="ORF">pdam_00002602</name>
</gene>
<protein>
    <recommendedName>
        <fullName evidence="12">Elongation of very long chain fatty acids protein</fullName>
        <ecNumber evidence="12">2.3.1.199</ecNumber>
    </recommendedName>
    <alternativeName>
        <fullName evidence="12">Very-long-chain 3-oxoacyl-CoA synthase</fullName>
    </alternativeName>
</protein>
<dbReference type="PANTHER" id="PTHR11157:SF134">
    <property type="entry name" value="ELONGATION OF FATTY ACIDS PROTEIN 1-RELATED"/>
    <property type="match status" value="1"/>
</dbReference>
<evidence type="ECO:0000313" key="14">
    <source>
        <dbReference type="Proteomes" id="UP000275408"/>
    </source>
</evidence>
<dbReference type="PANTHER" id="PTHR11157">
    <property type="entry name" value="FATTY ACID ACYL TRANSFERASE-RELATED"/>
    <property type="match status" value="1"/>
</dbReference>
<keyword evidence="5 12" id="KW-0812">Transmembrane</keyword>
<evidence type="ECO:0000256" key="5">
    <source>
        <dbReference type="ARBA" id="ARBA00022692"/>
    </source>
</evidence>
<feature type="transmembrane region" description="Helical" evidence="12">
    <location>
        <begin position="185"/>
        <end position="202"/>
    </location>
</feature>
<feature type="transmembrane region" description="Helical" evidence="12">
    <location>
        <begin position="146"/>
        <end position="165"/>
    </location>
</feature>
<dbReference type="EMBL" id="RCHS01002311">
    <property type="protein sequence ID" value="RMX48109.1"/>
    <property type="molecule type" value="Genomic_DNA"/>
</dbReference>
<sequence length="240" mass="28167">MGMTLAEFALYFLNGVVKLKSLPVVIVYLSFVAFSPLWTRYVRPFGLRKVLVVYNFACSIFSLYSVVIILAALARNWPRSLFSCEEDSLVKHAFWVYYMTKYIELMDTVFMILRHRLRQVSLLHIYHHSSILMLSEYASIYGNWPAISVPLGLNAIIHVFLYFYYGQSALNPGQRPAWKKNLTQLQLIQFMIGLCHMIVGYLQHGWCWYGIAYELTMIWLFSNFYYQAYLKERAVAKKLE</sequence>
<dbReference type="GO" id="GO:0005789">
    <property type="term" value="C:endoplasmic reticulum membrane"/>
    <property type="evidence" value="ECO:0007669"/>
    <property type="project" value="TreeGrafter"/>
</dbReference>
<feature type="transmembrane region" description="Helical" evidence="12">
    <location>
        <begin position="20"/>
        <end position="39"/>
    </location>
</feature>
<keyword evidence="8 12" id="KW-0443">Lipid metabolism</keyword>
<dbReference type="EC" id="2.3.1.199" evidence="12"/>
<evidence type="ECO:0000256" key="10">
    <source>
        <dbReference type="ARBA" id="ARBA00023160"/>
    </source>
</evidence>
<dbReference type="GO" id="GO:0030148">
    <property type="term" value="P:sphingolipid biosynthetic process"/>
    <property type="evidence" value="ECO:0007669"/>
    <property type="project" value="TreeGrafter"/>
</dbReference>
<comment type="catalytic activity">
    <reaction evidence="11 12">
        <text>a very-long-chain acyl-CoA + malonyl-CoA + H(+) = a very-long-chain 3-oxoacyl-CoA + CO2 + CoA</text>
        <dbReference type="Rhea" id="RHEA:32727"/>
        <dbReference type="ChEBI" id="CHEBI:15378"/>
        <dbReference type="ChEBI" id="CHEBI:16526"/>
        <dbReference type="ChEBI" id="CHEBI:57287"/>
        <dbReference type="ChEBI" id="CHEBI:57384"/>
        <dbReference type="ChEBI" id="CHEBI:90725"/>
        <dbReference type="ChEBI" id="CHEBI:90736"/>
        <dbReference type="EC" id="2.3.1.199"/>
    </reaction>
</comment>
<feature type="transmembrane region" description="Helical" evidence="12">
    <location>
        <begin position="208"/>
        <end position="226"/>
    </location>
</feature>
<evidence type="ECO:0000256" key="3">
    <source>
        <dbReference type="ARBA" id="ARBA00022516"/>
    </source>
</evidence>
<proteinExistence type="inferred from homology"/>
<dbReference type="InterPro" id="IPR002076">
    <property type="entry name" value="ELO_fam"/>
</dbReference>
<evidence type="ECO:0000256" key="4">
    <source>
        <dbReference type="ARBA" id="ARBA00022679"/>
    </source>
</evidence>
<dbReference type="STRING" id="46731.A0A3M6U3H4"/>
<evidence type="ECO:0000256" key="2">
    <source>
        <dbReference type="ARBA" id="ARBA00007263"/>
    </source>
</evidence>
<keyword evidence="14" id="KW-1185">Reference proteome</keyword>
<evidence type="ECO:0000256" key="6">
    <source>
        <dbReference type="ARBA" id="ARBA00022832"/>
    </source>
</evidence>